<evidence type="ECO:0000256" key="2">
    <source>
        <dbReference type="ARBA" id="ARBA00022448"/>
    </source>
</evidence>
<dbReference type="NCBIfam" id="NF004739">
    <property type="entry name" value="PRK06075.1"/>
    <property type="match status" value="1"/>
</dbReference>
<comment type="catalytic activity">
    <reaction evidence="5">
        <text>a plastoquinone + NADPH + (n+1) H(+)(in) = a plastoquinol + NADP(+) + n H(+)(out)</text>
        <dbReference type="Rhea" id="RHEA:42612"/>
        <dbReference type="Rhea" id="RHEA-COMP:9561"/>
        <dbReference type="Rhea" id="RHEA-COMP:9562"/>
        <dbReference type="ChEBI" id="CHEBI:15378"/>
        <dbReference type="ChEBI" id="CHEBI:17757"/>
        <dbReference type="ChEBI" id="CHEBI:57783"/>
        <dbReference type="ChEBI" id="CHEBI:58349"/>
        <dbReference type="ChEBI" id="CHEBI:62192"/>
    </reaction>
</comment>
<keyword evidence="5" id="KW-0472">Membrane</keyword>
<name>A0A387JTV0_9ASPA</name>
<dbReference type="PROSITE" id="PS00535">
    <property type="entry name" value="COMPLEX1_49K"/>
    <property type="match status" value="1"/>
</dbReference>
<dbReference type="InterPro" id="IPR029014">
    <property type="entry name" value="NiFe-Hase_large"/>
</dbReference>
<dbReference type="HAMAP" id="MF_01358">
    <property type="entry name" value="NDH1_NuoD"/>
    <property type="match status" value="1"/>
</dbReference>
<dbReference type="SUPFAM" id="SSF56762">
    <property type="entry name" value="HydB/Nqo4-like"/>
    <property type="match status" value="1"/>
</dbReference>
<proteinExistence type="inferred from homology"/>
<dbReference type="InterPro" id="IPR014029">
    <property type="entry name" value="NADH_UbQ_OxRdtase_49kDa_CS"/>
</dbReference>
<dbReference type="InterPro" id="IPR001135">
    <property type="entry name" value="NADH_Q_OxRdtase_suD"/>
</dbReference>
<dbReference type="Pfam" id="PF00346">
    <property type="entry name" value="Complex1_49kDa"/>
    <property type="match status" value="1"/>
</dbReference>
<evidence type="ECO:0000256" key="5">
    <source>
        <dbReference type="HAMAP-Rule" id="MF_01358"/>
    </source>
</evidence>
<dbReference type="GO" id="GO:0009535">
    <property type="term" value="C:chloroplast thylakoid membrane"/>
    <property type="evidence" value="ECO:0007669"/>
    <property type="project" value="UniProtKB-SubCell"/>
</dbReference>
<accession>A0A387JTV0</accession>
<evidence type="ECO:0000259" key="7">
    <source>
        <dbReference type="Pfam" id="PF00346"/>
    </source>
</evidence>
<keyword evidence="8" id="KW-0150">Chloroplast</keyword>
<evidence type="ECO:0000256" key="3">
    <source>
        <dbReference type="ARBA" id="ARBA00022967"/>
    </source>
</evidence>
<comment type="function">
    <text evidence="5">NDH shuttles electrons from NAD(P)H:plastoquinone, via FMN and iron-sulfur (Fe-S) centers, to quinones in the photosynthetic chain and possibly in a chloroplast respiratory chain. The immediate electron acceptor for the enzyme in this species is believed to be plastoquinone. Couples the redox reaction to proton translocation, and thus conserves the redox energy in a proton gradient.</text>
</comment>
<dbReference type="EC" id="7.1.1.-" evidence="5"/>
<evidence type="ECO:0000256" key="6">
    <source>
        <dbReference type="RuleBase" id="RU003685"/>
    </source>
</evidence>
<comment type="catalytic activity">
    <reaction evidence="5">
        <text>a plastoquinone + NADH + (n+1) H(+)(in) = a plastoquinol + NAD(+) + n H(+)(out)</text>
        <dbReference type="Rhea" id="RHEA:42608"/>
        <dbReference type="Rhea" id="RHEA-COMP:9561"/>
        <dbReference type="Rhea" id="RHEA-COMP:9562"/>
        <dbReference type="ChEBI" id="CHEBI:15378"/>
        <dbReference type="ChEBI" id="CHEBI:17757"/>
        <dbReference type="ChEBI" id="CHEBI:57540"/>
        <dbReference type="ChEBI" id="CHEBI:57945"/>
        <dbReference type="ChEBI" id="CHEBI:62192"/>
    </reaction>
</comment>
<gene>
    <name evidence="5 8" type="primary">ndhH</name>
</gene>
<protein>
    <recommendedName>
        <fullName evidence="5">NAD(P)H-quinone oxidoreductase subunit H, chloroplastic</fullName>
        <ecNumber evidence="5">7.1.1.-</ecNumber>
    </recommendedName>
    <alternativeName>
        <fullName evidence="5">NAD(P)H dehydrogenase, subunit H</fullName>
    </alternativeName>
    <alternativeName>
        <fullName evidence="5">NADH-plastoquinone oxidoreductase 49 kDa subunit</fullName>
    </alternativeName>
    <alternativeName>
        <fullName evidence="5">NADH-plastoquinone oxidoreductase subunit H</fullName>
    </alternativeName>
</protein>
<keyword evidence="8" id="KW-0934">Plastid</keyword>
<keyword evidence="5" id="KW-0521">NADP</keyword>
<dbReference type="NCBIfam" id="NF005649">
    <property type="entry name" value="PRK07415.1"/>
    <property type="match status" value="1"/>
</dbReference>
<organism evidence="8">
    <name type="scientific">Ophrys fusca subsp. iricolor</name>
    <dbReference type="NCBI Taxonomy" id="420675"/>
    <lineage>
        <taxon>Eukaryota</taxon>
        <taxon>Viridiplantae</taxon>
        <taxon>Streptophyta</taxon>
        <taxon>Embryophyta</taxon>
        <taxon>Tracheophyta</taxon>
        <taxon>Spermatophyta</taxon>
        <taxon>Magnoliopsida</taxon>
        <taxon>Liliopsida</taxon>
        <taxon>Asparagales</taxon>
        <taxon>Orchidaceae</taxon>
        <taxon>Orchidoideae</taxon>
        <taxon>Orchideae</taxon>
        <taxon>Orchidinae</taxon>
        <taxon>Ophrys</taxon>
    </lineage>
</organism>
<dbReference type="GO" id="GO:0051287">
    <property type="term" value="F:NAD binding"/>
    <property type="evidence" value="ECO:0007669"/>
    <property type="project" value="InterPro"/>
</dbReference>
<keyword evidence="5" id="KW-0874">Quinone</keyword>
<keyword evidence="4 5" id="KW-0520">NAD</keyword>
<evidence type="ECO:0000256" key="4">
    <source>
        <dbReference type="ARBA" id="ARBA00023027"/>
    </source>
</evidence>
<reference evidence="8" key="1">
    <citation type="journal article" date="2018" name="PLoS ONE">
        <title>The complete plastid genomes of Ophrys iricolor and O. sphegodes (Orchidaceae) and comparative analyses with other orchids.</title>
        <authorList>
            <person name="Roma L."/>
            <person name="Cozzolino S."/>
            <person name="Schlueter P.M."/>
            <person name="Scopece G."/>
            <person name="Cafasso D."/>
        </authorList>
    </citation>
    <scope>NUCLEOTIDE SEQUENCE</scope>
</reference>
<comment type="similarity">
    <text evidence="1 5 6">Belongs to the complex I 49 kDa subunit family.</text>
</comment>
<dbReference type="InterPro" id="IPR022885">
    <property type="entry name" value="NDH1_su_D/H"/>
</dbReference>
<dbReference type="PANTHER" id="PTHR11993:SF10">
    <property type="entry name" value="NADH DEHYDROGENASE [UBIQUINONE] IRON-SULFUR PROTEIN 2, MITOCHONDRIAL"/>
    <property type="match status" value="1"/>
</dbReference>
<dbReference type="GO" id="GO:0019684">
    <property type="term" value="P:photosynthesis, light reaction"/>
    <property type="evidence" value="ECO:0007669"/>
    <property type="project" value="UniProtKB-UniRule"/>
</dbReference>
<evidence type="ECO:0000256" key="1">
    <source>
        <dbReference type="ARBA" id="ARBA00005769"/>
    </source>
</evidence>
<sequence length="388" mass="45274">MTVPVTRKNFIIVNMGPHHPSMHGVLRLIVTLDGEDVIDCEPILGYLHRGMEKISENRTIIQYLPYVTRWDYLATMFTEAITVNAPERLESVQVPKRASYIRVIMLELSRIASHLLWLGPFMADIGAQTPFFYIFKEREFIYDLFEAATGMRMMHNYFRIGGVAADLPYGWIDKCFDFCNYFLKEVVEYQKLLTRNPVFLERVEGVGIISGEETINWGLSGPMLRASGIQWDLRKVDRYECYNKFDWEVKWQKEGDTLARYLVRIGEMEESIKIIQQALEGIPGGPYENLENRRFHTTKNFEYRFITKKLSPNFELLKQELYVRVESPKGELGIYLIGDSSVFPWRWKIRPPGFINLQILPQLVKRMKLADIMTILGSIDIIMGEVDR</sequence>
<dbReference type="GO" id="GO:0048038">
    <property type="term" value="F:quinone binding"/>
    <property type="evidence" value="ECO:0007669"/>
    <property type="project" value="UniProtKB-KW"/>
</dbReference>
<evidence type="ECO:0000313" key="8">
    <source>
        <dbReference type="EMBL" id="BBE37641.1"/>
    </source>
</evidence>
<dbReference type="PANTHER" id="PTHR11993">
    <property type="entry name" value="NADH-UBIQUINONE OXIDOREDUCTASE 49 KDA SUBUNIT"/>
    <property type="match status" value="1"/>
</dbReference>
<keyword evidence="2 5" id="KW-0813">Transport</keyword>
<dbReference type="EMBL" id="AP018716">
    <property type="protein sequence ID" value="BBE37641.1"/>
    <property type="molecule type" value="Genomic_DNA"/>
</dbReference>
<dbReference type="Gene3D" id="1.10.645.10">
    <property type="entry name" value="Cytochrome-c3 Hydrogenase, chain B"/>
    <property type="match status" value="1"/>
</dbReference>
<feature type="domain" description="NADH-quinone oxidoreductase subunit D" evidence="7">
    <location>
        <begin position="124"/>
        <end position="388"/>
    </location>
</feature>
<keyword evidence="5" id="KW-0618">Plastoquinone</keyword>
<comment type="subcellular location">
    <subcellularLocation>
        <location evidence="5">Plastid</location>
        <location evidence="5">Chloroplast thylakoid membrane</location>
        <topology evidence="5">Peripheral membrane protein</topology>
        <orientation evidence="5">Stromal side</orientation>
    </subcellularLocation>
</comment>
<dbReference type="GO" id="GO:0016655">
    <property type="term" value="F:oxidoreductase activity, acting on NAD(P)H, quinone or similar compound as acceptor"/>
    <property type="evidence" value="ECO:0007669"/>
    <property type="project" value="UniProtKB-UniRule"/>
</dbReference>
<keyword evidence="5" id="KW-0793">Thylakoid</keyword>
<keyword evidence="3 5" id="KW-1278">Translocase</keyword>
<comment type="subunit">
    <text evidence="5">NDH is composed of at least 16 different subunits, 5 of which are encoded in the nucleus.</text>
</comment>
<dbReference type="AlphaFoldDB" id="A0A387JTV0"/>
<geneLocation type="chloroplast" evidence="8"/>